<dbReference type="PROSITE" id="PS51196">
    <property type="entry name" value="SECA_MOTOR_DEAD"/>
    <property type="match status" value="1"/>
</dbReference>
<comment type="subunit">
    <text evidence="15">Monomer and homodimer. Part of the essential Sec protein translocation apparatus which comprises SecA, SecYEG and auxiliary proteins SecDF-YajC and YidC.</text>
</comment>
<feature type="binding site" evidence="15">
    <location>
        <begin position="105"/>
        <end position="109"/>
    </location>
    <ligand>
        <name>ATP</name>
        <dbReference type="ChEBI" id="CHEBI:30616"/>
    </ligand>
</feature>
<evidence type="ECO:0000256" key="6">
    <source>
        <dbReference type="ARBA" id="ARBA00022519"/>
    </source>
</evidence>
<evidence type="ECO:0000256" key="13">
    <source>
        <dbReference type="ARBA" id="ARBA00023010"/>
    </source>
</evidence>
<dbReference type="InterPro" id="IPR000185">
    <property type="entry name" value="SecA"/>
</dbReference>
<dbReference type="InterPro" id="IPR020937">
    <property type="entry name" value="SecA_CS"/>
</dbReference>
<keyword evidence="6" id="KW-0997">Cell inner membrane</keyword>
<dbReference type="GO" id="GO:0005524">
    <property type="term" value="F:ATP binding"/>
    <property type="evidence" value="ECO:0007669"/>
    <property type="project" value="UniProtKB-UniRule"/>
</dbReference>
<dbReference type="GO" id="GO:0065002">
    <property type="term" value="P:intracellular protein transmembrane transport"/>
    <property type="evidence" value="ECO:0007669"/>
    <property type="project" value="UniProtKB-UniRule"/>
</dbReference>
<keyword evidence="10 15" id="KW-0067">ATP-binding</keyword>
<dbReference type="KEGG" id="pzh:CX676_11475"/>
<comment type="catalytic activity">
    <reaction evidence="15">
        <text>ATP + H2O + cellular proteinSide 1 = ADP + phosphate + cellular proteinSide 2.</text>
        <dbReference type="EC" id="7.4.2.8"/>
    </reaction>
</comment>
<dbReference type="NCBIfam" id="TIGR00963">
    <property type="entry name" value="secA"/>
    <property type="match status" value="1"/>
</dbReference>
<dbReference type="GO" id="GO:0046872">
    <property type="term" value="F:metal ion binding"/>
    <property type="evidence" value="ECO:0007669"/>
    <property type="project" value="UniProtKB-KW"/>
</dbReference>
<evidence type="ECO:0000256" key="2">
    <source>
        <dbReference type="ARBA" id="ARBA00007650"/>
    </source>
</evidence>
<evidence type="ECO:0000256" key="16">
    <source>
        <dbReference type="RuleBase" id="RU003874"/>
    </source>
</evidence>
<evidence type="ECO:0000256" key="5">
    <source>
        <dbReference type="ARBA" id="ARBA00022490"/>
    </source>
</evidence>
<dbReference type="PANTHER" id="PTHR30612">
    <property type="entry name" value="SECA INNER MEMBRANE COMPONENT OF SEC PROTEIN SECRETION SYSTEM"/>
    <property type="match status" value="1"/>
</dbReference>
<dbReference type="InterPro" id="IPR036670">
    <property type="entry name" value="SecA_X-link_sf"/>
</dbReference>
<dbReference type="GO" id="GO:0017038">
    <property type="term" value="P:protein import"/>
    <property type="evidence" value="ECO:0007669"/>
    <property type="project" value="InterPro"/>
</dbReference>
<evidence type="ECO:0000259" key="18">
    <source>
        <dbReference type="PROSITE" id="PS51192"/>
    </source>
</evidence>
<evidence type="ECO:0000256" key="11">
    <source>
        <dbReference type="ARBA" id="ARBA00022927"/>
    </source>
</evidence>
<gene>
    <name evidence="15" type="primary">secA</name>
    <name evidence="21" type="ORF">CX676_11475</name>
</gene>
<dbReference type="RefSeq" id="WP_101752737.1">
    <property type="nucleotide sequence ID" value="NZ_CP025430.1"/>
</dbReference>
<dbReference type="InterPro" id="IPR036266">
    <property type="entry name" value="SecA_Wing/Scaffold_sf"/>
</dbReference>
<dbReference type="CDD" id="cd17928">
    <property type="entry name" value="DEXDc_SecA"/>
    <property type="match status" value="1"/>
</dbReference>
<dbReference type="SUPFAM" id="SSF81886">
    <property type="entry name" value="Helical scaffold and wing domains of SecA"/>
    <property type="match status" value="1"/>
</dbReference>
<dbReference type="PROSITE" id="PS51192">
    <property type="entry name" value="HELICASE_ATP_BIND_1"/>
    <property type="match status" value="1"/>
</dbReference>
<accession>A0A2H5EZH7</accession>
<sequence>MIGNLAKMVFGTPNDRKVKSVRPLVARINALEDEAKARSDDELIAATRALQARAQGGESLDALLPEAFANCREGARRALGLRAFDVQLMGGIFLHQGNIAEMKTGEGKTLVATFPAYLNALTGKPVHVVTVNDYLAKRDAEWMGKVFAQLGMTTGAVYPFQPEAEKRAAYQADVAYSTNNELGFDYLRDNMKGTLAEMVQRGHYFAIVDEVDSILIDEARTPLIISGPSQDRSELYMALDQFIPQLTEADYKLDEKTRNATYTEDGNERMEQMLSAAGILPEGQTLYDPESTTIVHHANQALRAHKLFQKDQQYIVRDGEIVLIDEFTGRMMKGRRLSDGLHQAIEAKERVAIQPENVTLASVTFQNYFRLYDKLAGMTGTAATEAEEFAEIYKLGVVEVPTNRPVSREDEHDRVYRTAAEKFAAVIDAVKESHAKGQPTLVGTTSIEKSELLSQMLTQAGIAHNVLNARQHEAEAQIVADAGKPGAVTIATNMAGRGTDIQLGGNVEMKVMEALKANPDAHPDELRARIEAEHAGDKQKVLESGGLFVLATERHESRRIDNQLRGRSGRQGDPGRSLFFLSLDDDLMRIFGSERLDSVLSKLGMKDGEAIIHPWVNKSLERAQAKVEGRNFDIRKQLLKFDDVMNDQRKAIFSQRREIMESGEVEEIAADMRHQLIDDLVDEHLPPKAYAEQWDVAGLTTAARDKLNMNLPIADWAAEEGVDQEVMAERIEAATDTYMAEKTAAFGAENMRQIEKQVLLQMIDQKWREHLVTLEHLRSVVGFRGYAQRDPLSEYKTEAFQLFETLLDGLRGDVTQRLAQIRPLTDDERQEMLRQMAEQQKAAQSHLTMEHGDEHQSEDDANKPAPLVQGFDEQNPDTWGNPSRNDPCPCGSGKKFKHCHGAI</sequence>
<organism evidence="21 22">
    <name type="scientific">Paracoccus zhejiangensis</name>
    <dbReference type="NCBI Taxonomy" id="1077935"/>
    <lineage>
        <taxon>Bacteria</taxon>
        <taxon>Pseudomonadati</taxon>
        <taxon>Pseudomonadota</taxon>
        <taxon>Alphaproteobacteria</taxon>
        <taxon>Rhodobacterales</taxon>
        <taxon>Paracoccaceae</taxon>
        <taxon>Paracoccus</taxon>
    </lineage>
</organism>
<dbReference type="InterPro" id="IPR044722">
    <property type="entry name" value="SecA_SF2_C"/>
</dbReference>
<keyword evidence="8 15" id="KW-0547">Nucleotide-binding</keyword>
<keyword evidence="9" id="KW-0862">Zinc</keyword>
<evidence type="ECO:0000313" key="21">
    <source>
        <dbReference type="EMBL" id="AUH64708.1"/>
    </source>
</evidence>
<feature type="region of interest" description="Disordered" evidence="17">
    <location>
        <begin position="838"/>
        <end position="893"/>
    </location>
</feature>
<evidence type="ECO:0000256" key="9">
    <source>
        <dbReference type="ARBA" id="ARBA00022833"/>
    </source>
</evidence>
<feature type="domain" description="Helicase C-terminal" evidence="19">
    <location>
        <begin position="422"/>
        <end position="620"/>
    </location>
</feature>
<dbReference type="InterPro" id="IPR011115">
    <property type="entry name" value="SecA_DEAD"/>
</dbReference>
<evidence type="ECO:0000259" key="19">
    <source>
        <dbReference type="PROSITE" id="PS51194"/>
    </source>
</evidence>
<comment type="similarity">
    <text evidence="2 15 16">Belongs to the SecA family.</text>
</comment>
<dbReference type="Pfam" id="PF02810">
    <property type="entry name" value="SEC-C"/>
    <property type="match status" value="1"/>
</dbReference>
<evidence type="ECO:0000256" key="12">
    <source>
        <dbReference type="ARBA" id="ARBA00022967"/>
    </source>
</evidence>
<proteinExistence type="inferred from homology"/>
<evidence type="ECO:0000256" key="4">
    <source>
        <dbReference type="ARBA" id="ARBA00022475"/>
    </source>
</evidence>
<dbReference type="SUPFAM" id="SSF81767">
    <property type="entry name" value="Pre-protein crosslinking domain of SecA"/>
    <property type="match status" value="1"/>
</dbReference>
<dbReference type="PROSITE" id="PS51194">
    <property type="entry name" value="HELICASE_CTER"/>
    <property type="match status" value="1"/>
</dbReference>
<evidence type="ECO:0000256" key="7">
    <source>
        <dbReference type="ARBA" id="ARBA00022723"/>
    </source>
</evidence>
<dbReference type="InterPro" id="IPR001650">
    <property type="entry name" value="Helicase_C-like"/>
</dbReference>
<evidence type="ECO:0000256" key="15">
    <source>
        <dbReference type="HAMAP-Rule" id="MF_01382"/>
    </source>
</evidence>
<dbReference type="Gene3D" id="3.90.1440.10">
    <property type="entry name" value="SecA, preprotein cross-linking domain"/>
    <property type="match status" value="1"/>
</dbReference>
<dbReference type="InterPro" id="IPR004027">
    <property type="entry name" value="SEC_C_motif"/>
</dbReference>
<evidence type="ECO:0000256" key="1">
    <source>
        <dbReference type="ARBA" id="ARBA00001947"/>
    </source>
</evidence>
<dbReference type="SMART" id="SM00958">
    <property type="entry name" value="SecA_PP_bind"/>
    <property type="match status" value="1"/>
</dbReference>
<dbReference type="InterPro" id="IPR014001">
    <property type="entry name" value="Helicase_ATP-bd"/>
</dbReference>
<dbReference type="PANTHER" id="PTHR30612:SF0">
    <property type="entry name" value="CHLOROPLAST PROTEIN-TRANSPORTING ATPASE"/>
    <property type="match status" value="1"/>
</dbReference>
<dbReference type="FunFam" id="3.40.50.300:FF:000113">
    <property type="entry name" value="Preprotein translocase subunit SecA"/>
    <property type="match status" value="1"/>
</dbReference>
<keyword evidence="4 15" id="KW-1003">Cell membrane</keyword>
<dbReference type="InterPro" id="IPR011130">
    <property type="entry name" value="SecA_preprotein_X-link_dom"/>
</dbReference>
<keyword evidence="14 15" id="KW-0472">Membrane</keyword>
<keyword evidence="11 15" id="KW-0653">Protein transport</keyword>
<evidence type="ECO:0000259" key="20">
    <source>
        <dbReference type="PROSITE" id="PS51196"/>
    </source>
</evidence>
<keyword evidence="5 15" id="KW-0963">Cytoplasm</keyword>
<dbReference type="Gene3D" id="1.10.3060.10">
    <property type="entry name" value="Helical scaffold and wing domains of SecA"/>
    <property type="match status" value="1"/>
</dbReference>
<dbReference type="EC" id="7.4.2.8" evidence="15"/>
<comment type="function">
    <text evidence="15">Part of the Sec protein translocase complex. Interacts with the SecYEG preprotein conducting channel. Has a central role in coupling the hydrolysis of ATP to the transfer of proteins into and across the cell membrane, serving both as a receptor for the preprotein-SecB complex and as an ATP-driven molecular motor driving the stepwise translocation of polypeptide chains across the membrane.</text>
</comment>
<dbReference type="EMBL" id="CP025430">
    <property type="protein sequence ID" value="AUH64708.1"/>
    <property type="molecule type" value="Genomic_DNA"/>
</dbReference>
<dbReference type="GO" id="GO:0005829">
    <property type="term" value="C:cytosol"/>
    <property type="evidence" value="ECO:0007669"/>
    <property type="project" value="TreeGrafter"/>
</dbReference>
<evidence type="ECO:0000256" key="17">
    <source>
        <dbReference type="SAM" id="MobiDB-lite"/>
    </source>
</evidence>
<name>A0A2H5EZH7_9RHOB</name>
<feature type="domain" description="SecA family profile" evidence="20">
    <location>
        <begin position="3"/>
        <end position="612"/>
    </location>
</feature>
<feature type="compositionally biased region" description="Polar residues" evidence="17">
    <location>
        <begin position="838"/>
        <end position="847"/>
    </location>
</feature>
<evidence type="ECO:0000256" key="10">
    <source>
        <dbReference type="ARBA" id="ARBA00022840"/>
    </source>
</evidence>
<dbReference type="SUPFAM" id="SSF52540">
    <property type="entry name" value="P-loop containing nucleoside triphosphate hydrolases"/>
    <property type="match status" value="2"/>
</dbReference>
<dbReference type="OrthoDB" id="9805579at2"/>
<dbReference type="Gene3D" id="3.40.50.300">
    <property type="entry name" value="P-loop containing nucleotide triphosphate hydrolases"/>
    <property type="match status" value="2"/>
</dbReference>
<protein>
    <recommendedName>
        <fullName evidence="15 16">Protein translocase subunit SecA</fullName>
        <ecNumber evidence="15">7.4.2.8</ecNumber>
    </recommendedName>
</protein>
<feature type="domain" description="Helicase ATP-binding" evidence="18">
    <location>
        <begin position="89"/>
        <end position="247"/>
    </location>
</feature>
<keyword evidence="13 15" id="KW-0811">Translocation</keyword>
<feature type="binding site" evidence="15">
    <location>
        <position position="500"/>
    </location>
    <ligand>
        <name>ATP</name>
        <dbReference type="ChEBI" id="CHEBI:30616"/>
    </ligand>
</feature>
<dbReference type="HAMAP" id="MF_01382">
    <property type="entry name" value="SecA"/>
    <property type="match status" value="1"/>
</dbReference>
<comment type="subcellular location">
    <subcellularLocation>
        <location evidence="15">Cell membrane</location>
        <topology evidence="15">Peripheral membrane protein</topology>
        <orientation evidence="15">Cytoplasmic side</orientation>
    </subcellularLocation>
    <subcellularLocation>
        <location evidence="15">Cytoplasm</location>
    </subcellularLocation>
    <text evidence="15">Distribution is 50-50.</text>
</comment>
<dbReference type="Pfam" id="PF01043">
    <property type="entry name" value="SecA_PP_bind"/>
    <property type="match status" value="1"/>
</dbReference>
<dbReference type="PRINTS" id="PR00906">
    <property type="entry name" value="SECA"/>
</dbReference>
<evidence type="ECO:0000256" key="8">
    <source>
        <dbReference type="ARBA" id="ARBA00022741"/>
    </source>
</evidence>
<dbReference type="FunFam" id="3.90.1440.10:FF:000001">
    <property type="entry name" value="Preprotein translocase subunit SecA"/>
    <property type="match status" value="1"/>
</dbReference>
<reference evidence="21 22" key="1">
    <citation type="journal article" date="2013" name="Antonie Van Leeuwenhoek">
        <title>Paracoccus zhejiangensis sp. nov., isolated from activated sludge in wastewater-treatment system.</title>
        <authorList>
            <person name="Wu Z.G."/>
            <person name="Zhang D.F."/>
            <person name="Liu Y.L."/>
            <person name="Wang F."/>
            <person name="Jiang X."/>
            <person name="Li C."/>
            <person name="Li S.P."/>
            <person name="Hong Q."/>
            <person name="Li W.J."/>
        </authorList>
    </citation>
    <scope>NUCLEOTIDE SEQUENCE [LARGE SCALE GENOMIC DNA]</scope>
    <source>
        <strain evidence="21 22">J6</strain>
    </source>
</reference>
<dbReference type="PROSITE" id="PS01312">
    <property type="entry name" value="SECA"/>
    <property type="match status" value="1"/>
</dbReference>
<dbReference type="Pfam" id="PF07517">
    <property type="entry name" value="SecA_DEAD"/>
    <property type="match status" value="1"/>
</dbReference>
<dbReference type="InterPro" id="IPR027417">
    <property type="entry name" value="P-loop_NTPase"/>
</dbReference>
<keyword evidence="7" id="KW-0479">Metal-binding</keyword>
<dbReference type="GO" id="GO:0006605">
    <property type="term" value="P:protein targeting"/>
    <property type="evidence" value="ECO:0007669"/>
    <property type="project" value="UniProtKB-UniRule"/>
</dbReference>
<dbReference type="InterPro" id="IPR014018">
    <property type="entry name" value="SecA_motor_DEAD"/>
</dbReference>
<keyword evidence="12 15" id="KW-1278">Translocase</keyword>
<dbReference type="GO" id="GO:0005886">
    <property type="term" value="C:plasma membrane"/>
    <property type="evidence" value="ECO:0007669"/>
    <property type="project" value="UniProtKB-SubCell"/>
</dbReference>
<evidence type="ECO:0000256" key="14">
    <source>
        <dbReference type="ARBA" id="ARBA00023136"/>
    </source>
</evidence>
<dbReference type="Pfam" id="PF21090">
    <property type="entry name" value="P-loop_SecA"/>
    <property type="match status" value="1"/>
</dbReference>
<dbReference type="AlphaFoldDB" id="A0A2H5EZH7"/>
<comment type="cofactor">
    <cofactor evidence="1">
        <name>Zn(2+)</name>
        <dbReference type="ChEBI" id="CHEBI:29105"/>
    </cofactor>
</comment>
<dbReference type="Proteomes" id="UP000234530">
    <property type="component" value="Chromosome"/>
</dbReference>
<dbReference type="CDD" id="cd18803">
    <property type="entry name" value="SF2_C_secA"/>
    <property type="match status" value="1"/>
</dbReference>
<feature type="binding site" evidence="15">
    <location>
        <position position="87"/>
    </location>
    <ligand>
        <name>ATP</name>
        <dbReference type="ChEBI" id="CHEBI:30616"/>
    </ligand>
</feature>
<dbReference type="InterPro" id="IPR011116">
    <property type="entry name" value="SecA_Wing/Scaffold"/>
</dbReference>
<dbReference type="NCBIfam" id="NF009538">
    <property type="entry name" value="PRK12904.1"/>
    <property type="match status" value="1"/>
</dbReference>
<feature type="compositionally biased region" description="Basic and acidic residues" evidence="17">
    <location>
        <begin position="848"/>
        <end position="862"/>
    </location>
</feature>
<dbReference type="SMART" id="SM00957">
    <property type="entry name" value="SecA_DEAD"/>
    <property type="match status" value="1"/>
</dbReference>
<keyword evidence="3 15" id="KW-0813">Transport</keyword>
<dbReference type="GO" id="GO:0043952">
    <property type="term" value="P:protein transport by the Sec complex"/>
    <property type="evidence" value="ECO:0007669"/>
    <property type="project" value="UniProtKB-ARBA"/>
</dbReference>
<evidence type="ECO:0000256" key="3">
    <source>
        <dbReference type="ARBA" id="ARBA00022448"/>
    </source>
</evidence>
<dbReference type="Pfam" id="PF07516">
    <property type="entry name" value="SecA_SW"/>
    <property type="match status" value="1"/>
</dbReference>
<dbReference type="GO" id="GO:0008564">
    <property type="term" value="F:protein-exporting ATPase activity"/>
    <property type="evidence" value="ECO:0007669"/>
    <property type="project" value="UniProtKB-EC"/>
</dbReference>
<evidence type="ECO:0000313" key="22">
    <source>
        <dbReference type="Proteomes" id="UP000234530"/>
    </source>
</evidence>
<dbReference type="FunFam" id="1.10.3060.10:FF:000003">
    <property type="entry name" value="Protein translocase subunit SecA"/>
    <property type="match status" value="1"/>
</dbReference>
<keyword evidence="22" id="KW-1185">Reference proteome</keyword>
<dbReference type="GO" id="GO:0031522">
    <property type="term" value="C:cell envelope Sec protein transport complex"/>
    <property type="evidence" value="ECO:0007669"/>
    <property type="project" value="TreeGrafter"/>
</dbReference>